<name>A0ABR2YBR2_9CHLO</name>
<dbReference type="SUPFAM" id="SSF55724">
    <property type="entry name" value="Mog1p/PsbP-like"/>
    <property type="match status" value="1"/>
</dbReference>
<proteinExistence type="predicted"/>
<dbReference type="EMBL" id="JALJOT010000017">
    <property type="protein sequence ID" value="KAK9901706.1"/>
    <property type="molecule type" value="Genomic_DNA"/>
</dbReference>
<evidence type="ECO:0000313" key="2">
    <source>
        <dbReference type="EMBL" id="KAK9901706.1"/>
    </source>
</evidence>
<keyword evidence="3" id="KW-1185">Reference proteome</keyword>
<evidence type="ECO:0000259" key="1">
    <source>
        <dbReference type="Pfam" id="PF01789"/>
    </source>
</evidence>
<organism evidence="2 3">
    <name type="scientific">Coccomyxa subellipsoidea</name>
    <dbReference type="NCBI Taxonomy" id="248742"/>
    <lineage>
        <taxon>Eukaryota</taxon>
        <taxon>Viridiplantae</taxon>
        <taxon>Chlorophyta</taxon>
        <taxon>core chlorophytes</taxon>
        <taxon>Trebouxiophyceae</taxon>
        <taxon>Trebouxiophyceae incertae sedis</taxon>
        <taxon>Coccomyxaceae</taxon>
        <taxon>Coccomyxa</taxon>
    </lineage>
</organism>
<dbReference type="Proteomes" id="UP001491310">
    <property type="component" value="Unassembled WGS sequence"/>
</dbReference>
<sequence>MNLGRRQHILLSVNLGFLGSQLSGTDDPTTVLNSILGAYGLPQLKGAGGFKLYDDFDQEYVFEYPRSWVGRSNSLRQGVYVSDFNTADKAVVEVFPEPSGADLVLEVVSRAVSPGQEVGGDARLILPDERRIKTEAVNIDGVSYTYIRFPSETVTRSGYQIRRKNFAVAAAKGGVVYSLVASARSDQYNAEKEKVLQYIQGSFRLRR</sequence>
<protein>
    <recommendedName>
        <fullName evidence="1">PsbP C-terminal domain-containing protein</fullName>
    </recommendedName>
</protein>
<comment type="caution">
    <text evidence="2">The sequence shown here is derived from an EMBL/GenBank/DDBJ whole genome shotgun (WGS) entry which is preliminary data.</text>
</comment>
<evidence type="ECO:0000313" key="3">
    <source>
        <dbReference type="Proteomes" id="UP001491310"/>
    </source>
</evidence>
<dbReference type="InterPro" id="IPR002683">
    <property type="entry name" value="PsbP_C"/>
</dbReference>
<accession>A0ABR2YBR2</accession>
<gene>
    <name evidence="2" type="ORF">WJX75_009498</name>
</gene>
<dbReference type="Pfam" id="PF01789">
    <property type="entry name" value="PsbP"/>
    <property type="match status" value="1"/>
</dbReference>
<dbReference type="InterPro" id="IPR016123">
    <property type="entry name" value="Mog1/PsbP_a/b/a-sand"/>
</dbReference>
<dbReference type="Gene3D" id="3.40.1000.10">
    <property type="entry name" value="Mog1/PsbP, alpha/beta/alpha sandwich"/>
    <property type="match status" value="1"/>
</dbReference>
<reference evidence="2 3" key="1">
    <citation type="journal article" date="2024" name="Nat. Commun.">
        <title>Phylogenomics reveals the evolutionary origins of lichenization in chlorophyte algae.</title>
        <authorList>
            <person name="Puginier C."/>
            <person name="Libourel C."/>
            <person name="Otte J."/>
            <person name="Skaloud P."/>
            <person name="Haon M."/>
            <person name="Grisel S."/>
            <person name="Petersen M."/>
            <person name="Berrin J.G."/>
            <person name="Delaux P.M."/>
            <person name="Dal Grande F."/>
            <person name="Keller J."/>
        </authorList>
    </citation>
    <scope>NUCLEOTIDE SEQUENCE [LARGE SCALE GENOMIC DNA]</scope>
    <source>
        <strain evidence="2 3">SAG 216-7</strain>
    </source>
</reference>
<feature type="domain" description="PsbP C-terminal" evidence="1">
    <location>
        <begin position="49"/>
        <end position="204"/>
    </location>
</feature>